<dbReference type="AlphaFoldDB" id="A0A0B1SN88"/>
<dbReference type="InterPro" id="IPR000719">
    <property type="entry name" value="Prot_kinase_dom"/>
</dbReference>
<evidence type="ECO:0000256" key="2">
    <source>
        <dbReference type="ARBA" id="ARBA00022679"/>
    </source>
</evidence>
<dbReference type="Proteomes" id="UP000053660">
    <property type="component" value="Unassembled WGS sequence"/>
</dbReference>
<comment type="catalytic activity">
    <reaction evidence="7">
        <text>L-seryl-[protein] + ATP = O-phospho-L-seryl-[protein] + ADP + H(+)</text>
        <dbReference type="Rhea" id="RHEA:17989"/>
        <dbReference type="Rhea" id="RHEA-COMP:9863"/>
        <dbReference type="Rhea" id="RHEA-COMP:11604"/>
        <dbReference type="ChEBI" id="CHEBI:15378"/>
        <dbReference type="ChEBI" id="CHEBI:29999"/>
        <dbReference type="ChEBI" id="CHEBI:30616"/>
        <dbReference type="ChEBI" id="CHEBI:83421"/>
        <dbReference type="ChEBI" id="CHEBI:456216"/>
        <dbReference type="EC" id="2.7.11.1"/>
    </reaction>
</comment>
<dbReference type="PANTHER" id="PTHR24350">
    <property type="entry name" value="SERINE/THREONINE-PROTEIN KINASE IAL-RELATED"/>
    <property type="match status" value="1"/>
</dbReference>
<evidence type="ECO:0000256" key="6">
    <source>
        <dbReference type="ARBA" id="ARBA00047899"/>
    </source>
</evidence>
<accession>A0A0B1SN88</accession>
<keyword evidence="4" id="KW-0418">Kinase</keyword>
<dbReference type="Pfam" id="PF00069">
    <property type="entry name" value="Pkinase"/>
    <property type="match status" value="1"/>
</dbReference>
<feature type="domain" description="Protein kinase" evidence="11">
    <location>
        <begin position="1"/>
        <end position="146"/>
    </location>
</feature>
<dbReference type="PROSITE" id="PS50011">
    <property type="entry name" value="PROTEIN_KINASE_DOM"/>
    <property type="match status" value="1"/>
</dbReference>
<dbReference type="PROSITE" id="PS00108">
    <property type="entry name" value="PROTEIN_KINASE_ST"/>
    <property type="match status" value="1"/>
</dbReference>
<dbReference type="GO" id="GO:0005524">
    <property type="term" value="F:ATP binding"/>
    <property type="evidence" value="ECO:0007669"/>
    <property type="project" value="UniProtKB-KW"/>
</dbReference>
<organism evidence="12 13">
    <name type="scientific">Oesophagostomum dentatum</name>
    <name type="common">Nodular worm</name>
    <dbReference type="NCBI Taxonomy" id="61180"/>
    <lineage>
        <taxon>Eukaryota</taxon>
        <taxon>Metazoa</taxon>
        <taxon>Ecdysozoa</taxon>
        <taxon>Nematoda</taxon>
        <taxon>Chromadorea</taxon>
        <taxon>Rhabditida</taxon>
        <taxon>Rhabditina</taxon>
        <taxon>Rhabditomorpha</taxon>
        <taxon>Strongyloidea</taxon>
        <taxon>Strongylidae</taxon>
        <taxon>Oesophagostomum</taxon>
    </lineage>
</organism>
<feature type="active site" description="Proton acceptor" evidence="8">
    <location>
        <position position="61"/>
    </location>
</feature>
<dbReference type="GO" id="GO:0004674">
    <property type="term" value="F:protein serine/threonine kinase activity"/>
    <property type="evidence" value="ECO:0007669"/>
    <property type="project" value="UniProtKB-KW"/>
</dbReference>
<evidence type="ECO:0000256" key="9">
    <source>
        <dbReference type="PIRSR" id="PIRSR630616-2"/>
    </source>
</evidence>
<comment type="catalytic activity">
    <reaction evidence="6">
        <text>L-threonyl-[protein] + ATP = O-phospho-L-threonyl-[protein] + ADP + H(+)</text>
        <dbReference type="Rhea" id="RHEA:46608"/>
        <dbReference type="Rhea" id="RHEA-COMP:11060"/>
        <dbReference type="Rhea" id="RHEA-COMP:11605"/>
        <dbReference type="ChEBI" id="CHEBI:15378"/>
        <dbReference type="ChEBI" id="CHEBI:30013"/>
        <dbReference type="ChEBI" id="CHEBI:30616"/>
        <dbReference type="ChEBI" id="CHEBI:61977"/>
        <dbReference type="ChEBI" id="CHEBI:456216"/>
        <dbReference type="EC" id="2.7.11.1"/>
    </reaction>
</comment>
<keyword evidence="2" id="KW-0808">Transferase</keyword>
<keyword evidence="1" id="KW-0723">Serine/threonine-protein kinase</keyword>
<keyword evidence="13" id="KW-1185">Reference proteome</keyword>
<evidence type="ECO:0000256" key="7">
    <source>
        <dbReference type="ARBA" id="ARBA00048679"/>
    </source>
</evidence>
<dbReference type="InterPro" id="IPR011009">
    <property type="entry name" value="Kinase-like_dom_sf"/>
</dbReference>
<dbReference type="InterPro" id="IPR030616">
    <property type="entry name" value="Aur-like"/>
</dbReference>
<keyword evidence="3 9" id="KW-0547">Nucleotide-binding</keyword>
<evidence type="ECO:0000313" key="12">
    <source>
        <dbReference type="EMBL" id="KHJ84987.1"/>
    </source>
</evidence>
<feature type="binding site" evidence="9">
    <location>
        <begin position="16"/>
        <end position="18"/>
    </location>
    <ligand>
        <name>ATP</name>
        <dbReference type="ChEBI" id="CHEBI:30616"/>
    </ligand>
</feature>
<evidence type="ECO:0000256" key="10">
    <source>
        <dbReference type="PIRSR" id="PIRSR630616-3"/>
    </source>
</evidence>
<evidence type="ECO:0000256" key="1">
    <source>
        <dbReference type="ARBA" id="ARBA00022527"/>
    </source>
</evidence>
<name>A0A0B1SN88_OESDE</name>
<evidence type="ECO:0000256" key="5">
    <source>
        <dbReference type="ARBA" id="ARBA00022840"/>
    </source>
</evidence>
<evidence type="ECO:0000256" key="8">
    <source>
        <dbReference type="PIRSR" id="PIRSR630616-1"/>
    </source>
</evidence>
<dbReference type="OrthoDB" id="377346at2759"/>
<evidence type="ECO:0000256" key="3">
    <source>
        <dbReference type="ARBA" id="ARBA00022741"/>
    </source>
</evidence>
<proteinExistence type="predicted"/>
<dbReference type="SUPFAM" id="SSF56112">
    <property type="entry name" value="Protein kinase-like (PK-like)"/>
    <property type="match status" value="1"/>
</dbReference>
<gene>
    <name evidence="12" type="ORF">OESDEN_15293</name>
</gene>
<feature type="cross-link" description="Glycyl lysine isopeptide (Lys-Gly) (interchain with G-Cter in SUMO2)" evidence="10">
    <location>
        <position position="63"/>
    </location>
</feature>
<reference evidence="12 13" key="1">
    <citation type="submission" date="2014-03" db="EMBL/GenBank/DDBJ databases">
        <title>Draft genome of the hookworm Oesophagostomum dentatum.</title>
        <authorList>
            <person name="Mitreva M."/>
        </authorList>
    </citation>
    <scope>NUCLEOTIDE SEQUENCE [LARGE SCALE GENOMIC DNA]</scope>
    <source>
        <strain evidence="12 13">OD-Hann</strain>
    </source>
</reference>
<evidence type="ECO:0000256" key="4">
    <source>
        <dbReference type="ARBA" id="ARBA00022777"/>
    </source>
</evidence>
<keyword evidence="5 9" id="KW-0067">ATP-binding</keyword>
<protein>
    <recommendedName>
        <fullName evidence="11">Protein kinase domain-containing protein</fullName>
    </recommendedName>
</protein>
<dbReference type="InterPro" id="IPR008271">
    <property type="entry name" value="Ser/Thr_kinase_AS"/>
</dbReference>
<dbReference type="SMART" id="SM00220">
    <property type="entry name" value="S_TKc"/>
    <property type="match status" value="1"/>
</dbReference>
<evidence type="ECO:0000259" key="11">
    <source>
        <dbReference type="PROSITE" id="PS50011"/>
    </source>
</evidence>
<sequence length="146" mass="17408">MYTYFWDEKRIYLVLEYAKGGEMYKLLKKRSRFSETTAAVFMYQMADALNYCHEKNVIHRDIKPENLLIGDEGQLKIADFGWSVRFQFPPYVSSGARDLINKLLQRDPKKRLSLKEVMEHEWVQYHLRKRESTTASSKRSCRDDTI</sequence>
<dbReference type="Gene3D" id="1.10.510.10">
    <property type="entry name" value="Transferase(Phosphotransferase) domain 1"/>
    <property type="match status" value="2"/>
</dbReference>
<dbReference type="EMBL" id="KN565858">
    <property type="protein sequence ID" value="KHJ84987.1"/>
    <property type="molecule type" value="Genomic_DNA"/>
</dbReference>
<feature type="binding site" evidence="9">
    <location>
        <position position="79"/>
    </location>
    <ligand>
        <name>ATP</name>
        <dbReference type="ChEBI" id="CHEBI:30616"/>
    </ligand>
</feature>
<evidence type="ECO:0000313" key="13">
    <source>
        <dbReference type="Proteomes" id="UP000053660"/>
    </source>
</evidence>
<feature type="binding site" evidence="9">
    <location>
        <begin position="65"/>
        <end position="66"/>
    </location>
    <ligand>
        <name>ATP</name>
        <dbReference type="ChEBI" id="CHEBI:30616"/>
    </ligand>
</feature>